<evidence type="ECO:0000256" key="3">
    <source>
        <dbReference type="ARBA" id="ARBA00022989"/>
    </source>
</evidence>
<dbReference type="Pfam" id="PF13564">
    <property type="entry name" value="DoxX_2"/>
    <property type="match status" value="1"/>
</dbReference>
<sequence length="131" mass="13705">MSNDALVSPRVLANPKVLAALAAMQLADAAACVGPIKPVKESLETVGLPQRIWWVLPVVKTASAAGLLGGIRWPALGRLTTFMLTVYFTLAVGAHIRAHDKVVNALPAASLLTLFALLTAKGFDEAPPARA</sequence>
<name>A0A179V6P7_9MYCO</name>
<evidence type="ECO:0000256" key="1">
    <source>
        <dbReference type="ARBA" id="ARBA00004141"/>
    </source>
</evidence>
<gene>
    <name evidence="6" type="ORF">AWB85_18300</name>
</gene>
<evidence type="ECO:0008006" key="8">
    <source>
        <dbReference type="Google" id="ProtNLM"/>
    </source>
</evidence>
<keyword evidence="2 5" id="KW-0812">Transmembrane</keyword>
<dbReference type="AlphaFoldDB" id="A0A179V6P7"/>
<keyword evidence="4 5" id="KW-0472">Membrane</keyword>
<keyword evidence="3 5" id="KW-1133">Transmembrane helix</keyword>
<dbReference type="RefSeq" id="WP_064633740.1">
    <property type="nucleotide sequence ID" value="NZ_LQYE01000032.1"/>
</dbReference>
<dbReference type="GO" id="GO:0016020">
    <property type="term" value="C:membrane"/>
    <property type="evidence" value="ECO:0007669"/>
    <property type="project" value="UniProtKB-SubCell"/>
</dbReference>
<protein>
    <recommendedName>
        <fullName evidence="8">DoxX family protein</fullName>
    </recommendedName>
</protein>
<evidence type="ECO:0000256" key="5">
    <source>
        <dbReference type="SAM" id="Phobius"/>
    </source>
</evidence>
<feature type="transmembrane region" description="Helical" evidence="5">
    <location>
        <begin position="78"/>
        <end position="96"/>
    </location>
</feature>
<accession>A0A179V6P7</accession>
<evidence type="ECO:0000256" key="4">
    <source>
        <dbReference type="ARBA" id="ARBA00023136"/>
    </source>
</evidence>
<comment type="subcellular location">
    <subcellularLocation>
        <location evidence="1">Membrane</location>
        <topology evidence="1">Multi-pass membrane protein</topology>
    </subcellularLocation>
</comment>
<dbReference type="Proteomes" id="UP000186919">
    <property type="component" value="Unassembled WGS sequence"/>
</dbReference>
<dbReference type="EMBL" id="LQYE01000032">
    <property type="protein sequence ID" value="OAT66645.1"/>
    <property type="molecule type" value="Genomic_DNA"/>
</dbReference>
<reference evidence="6 7" key="1">
    <citation type="submission" date="2016-01" db="EMBL/GenBank/DDBJ databases">
        <title>Mycobacterium immunogenum strain CD11_6 genome sequencing and assembly.</title>
        <authorList>
            <person name="Kaur G."/>
            <person name="Nair G.R."/>
            <person name="Mayilraj S."/>
        </authorList>
    </citation>
    <scope>NUCLEOTIDE SEQUENCE [LARGE SCALE GENOMIC DNA]</scope>
    <source>
        <strain evidence="6 7">CD11-6</strain>
    </source>
</reference>
<evidence type="ECO:0000256" key="2">
    <source>
        <dbReference type="ARBA" id="ARBA00022692"/>
    </source>
</evidence>
<feature type="transmembrane region" description="Helical" evidence="5">
    <location>
        <begin position="102"/>
        <end position="120"/>
    </location>
</feature>
<dbReference type="InterPro" id="IPR032808">
    <property type="entry name" value="DoxX"/>
</dbReference>
<evidence type="ECO:0000313" key="7">
    <source>
        <dbReference type="Proteomes" id="UP000186919"/>
    </source>
</evidence>
<comment type="caution">
    <text evidence="6">The sequence shown here is derived from an EMBL/GenBank/DDBJ whole genome shotgun (WGS) entry which is preliminary data.</text>
</comment>
<evidence type="ECO:0000313" key="6">
    <source>
        <dbReference type="EMBL" id="OAT66645.1"/>
    </source>
</evidence>
<proteinExistence type="predicted"/>
<organism evidence="6 7">
    <name type="scientific">Mycobacteroides immunogenum</name>
    <dbReference type="NCBI Taxonomy" id="83262"/>
    <lineage>
        <taxon>Bacteria</taxon>
        <taxon>Bacillati</taxon>
        <taxon>Actinomycetota</taxon>
        <taxon>Actinomycetes</taxon>
        <taxon>Mycobacteriales</taxon>
        <taxon>Mycobacteriaceae</taxon>
        <taxon>Mycobacteroides</taxon>
    </lineage>
</organism>